<dbReference type="GO" id="GO:0005694">
    <property type="term" value="C:chromosome"/>
    <property type="evidence" value="ECO:0007669"/>
    <property type="project" value="InterPro"/>
</dbReference>
<dbReference type="CDD" id="cd03278">
    <property type="entry name" value="ABC_SMC_barmotin"/>
    <property type="match status" value="1"/>
</dbReference>
<accession>A0A7S7NUC6</accession>
<comment type="function">
    <text evidence="7">Required for chromosome condensation and partitioning.</text>
</comment>
<keyword evidence="3 7" id="KW-0547">Nucleotide-binding</keyword>
<comment type="similarity">
    <text evidence="7">Belongs to the SMC family.</text>
</comment>
<dbReference type="InterPro" id="IPR003395">
    <property type="entry name" value="RecF/RecN/SMC_N"/>
</dbReference>
<evidence type="ECO:0000256" key="1">
    <source>
        <dbReference type="ARBA" id="ARBA00004496"/>
    </source>
</evidence>
<evidence type="ECO:0000313" key="11">
    <source>
        <dbReference type="Proteomes" id="UP000593892"/>
    </source>
</evidence>
<feature type="coiled-coil region" evidence="7">
    <location>
        <begin position="782"/>
        <end position="970"/>
    </location>
</feature>
<dbReference type="Gene3D" id="1.20.1060.20">
    <property type="match status" value="1"/>
</dbReference>
<dbReference type="GO" id="GO:0005737">
    <property type="term" value="C:cytoplasm"/>
    <property type="evidence" value="ECO:0007669"/>
    <property type="project" value="UniProtKB-SubCell"/>
</dbReference>
<reference evidence="10 11" key="1">
    <citation type="submission" date="2020-10" db="EMBL/GenBank/DDBJ databases">
        <title>Complete genome sequence of Paludibaculum fermentans P105T, a facultatively anaerobic acidobacterium capable of dissimilatory Fe(III) reduction.</title>
        <authorList>
            <person name="Dedysh S.N."/>
            <person name="Beletsky A.V."/>
            <person name="Kulichevskaya I.S."/>
            <person name="Mardanov A.V."/>
            <person name="Ravin N.V."/>
        </authorList>
    </citation>
    <scope>NUCLEOTIDE SEQUENCE [LARGE SCALE GENOMIC DNA]</scope>
    <source>
        <strain evidence="10 11">P105</strain>
    </source>
</reference>
<proteinExistence type="inferred from homology"/>
<dbReference type="InterPro" id="IPR010935">
    <property type="entry name" value="SMC_hinge"/>
</dbReference>
<comment type="domain">
    <text evidence="7">Contains large globular domains required for ATP hydrolysis at each terminus and a third globular domain forming a flexible hinge near the middle of the molecule. These domains are separated by coiled-coil structures.</text>
</comment>
<dbReference type="KEGG" id="pfer:IRI77_08045"/>
<dbReference type="SMART" id="SM00968">
    <property type="entry name" value="SMC_hinge"/>
    <property type="match status" value="1"/>
</dbReference>
<keyword evidence="6 7" id="KW-0238">DNA-binding</keyword>
<dbReference type="EMBL" id="CP063849">
    <property type="protein sequence ID" value="QOY89893.1"/>
    <property type="molecule type" value="Genomic_DNA"/>
</dbReference>
<comment type="subunit">
    <text evidence="7">Homodimer.</text>
</comment>
<dbReference type="NCBIfam" id="TIGR02168">
    <property type="entry name" value="SMC_prok_B"/>
    <property type="match status" value="1"/>
</dbReference>
<name>A0A7S7NUC6_PALFE</name>
<evidence type="ECO:0000256" key="8">
    <source>
        <dbReference type="SAM" id="MobiDB-lite"/>
    </source>
</evidence>
<keyword evidence="11" id="KW-1185">Reference proteome</keyword>
<evidence type="ECO:0000256" key="7">
    <source>
        <dbReference type="HAMAP-Rule" id="MF_01894"/>
    </source>
</evidence>
<sequence>MLTLKRVEIQGFKSFCDRTEMRFQGRGVAAVVGPNGCGKSNLSDAISWVLGEQSAKSLRGARMEDVIFAGTHGRKPVGMAQVTMVLVDPTGSVVIPGARPEQAKPSKGAKAAPVAVEPAAETPVDAVPFQGPVEVIEVPANEPLTTGPTNGHANGTNGAARANVFSLHSPGKEQEITITRRLFRSGESEYLINGKQARLRDIQDLFMGTGLGPESYAIIEQGRIGQILSSKPLDRRAVIEEAAGISKFKTKRRLAEAKLEGAKQNLTRVFDILEEVNRQVNSLKRQAGKAKRYEELKTELDAQLRVALTGRYRLLEREATRVALELGEATRTYQELHSSVETEEKSLAAARETFYQTEANLTEARKRLAEVRIETERTRGQIESQARQIGGIDQRLQQGEGESEEMYKRLEALDQERTNLTAQLQQLQVQAGEARERLMAKNEEKDSLQAQLRERERGLESARQQVVRLLGESSQLKNQVGQIDTYLSAMQRDTARVQHDETTAITDLARLEQSKAEFGIRLANRQMELENIQTRRKSVDADLQERRARAQETRRQLDGLKTETSRLRARRDSLEEILSHRAYTTESVKRLFTAIERGQAQDLKPAGVLADFVDLTDPKFEKATEEFLHEELEYVVVKTWDDAQRGIDVLRGDLDGRATFLVEPHLNGDSTAVAASPVHEPAIGPETGIVGRLSDGIRFTNGLTNAPAALLPRLARCFLAEGRDSAQRLAMMYPDLFFLLPDGVCYSGHAVSGGKKTGTGPLALKRELREISGQFQVRQNALATAQETLDQLDGEIQSLSEELERLRTDQQRQEKDTLVLDQEMRKISEEFNRATQKLSVSRVELERLQRDAARSMEQRQQKQALVEEREQQRVAVEQSLEQGRADLESLKQEVNLLAEEHSVLRVELAGFDERRRGVENASARLENQIREVTNRRQSLQAEMERLGVARNRFLENNMQLEERASSLGDEQQFFEKTVGELAELETGQRAALAASEENIKTTRQASAEAHDKRNQIELNLVRRQSELKFLDDTCRKDLDIPVAELAAQAAAAPAEVAEGETAPAVVELDEMAVSDIEERVSELRKRIDALGPVNPEALHEYQESQQRYDFLNTQRQDLLDSIRDTEKAINEIDSESRKRFVEAFAVINDKFRDMFKSLFGGGLGEMRLTGEGDALDQGIEIVASPPGKRLQNVLLLSGGEKALTAVALLMAIFHYQPSPFCILDEVDAPLDEANVGRLANLLKDMAAQTQFIVITHAKKTMEAAEMLYGVTMQEQGVSKLVSVRLQAPPPPPAQSMQTAARV</sequence>
<evidence type="ECO:0000256" key="2">
    <source>
        <dbReference type="ARBA" id="ARBA00022490"/>
    </source>
</evidence>
<evidence type="ECO:0000256" key="4">
    <source>
        <dbReference type="ARBA" id="ARBA00022840"/>
    </source>
</evidence>
<keyword evidence="2 7" id="KW-0963">Cytoplasm</keyword>
<dbReference type="SUPFAM" id="SSF52540">
    <property type="entry name" value="P-loop containing nucleoside triphosphate hydrolases"/>
    <property type="match status" value="1"/>
</dbReference>
<feature type="coiled-coil region" evidence="7">
    <location>
        <begin position="245"/>
        <end position="303"/>
    </location>
</feature>
<dbReference type="GO" id="GO:0016887">
    <property type="term" value="F:ATP hydrolysis activity"/>
    <property type="evidence" value="ECO:0007669"/>
    <property type="project" value="InterPro"/>
</dbReference>
<dbReference type="SUPFAM" id="SSF57997">
    <property type="entry name" value="Tropomyosin"/>
    <property type="match status" value="1"/>
</dbReference>
<keyword evidence="5 7" id="KW-0175">Coiled coil</keyword>
<dbReference type="Pfam" id="PF06470">
    <property type="entry name" value="SMC_hinge"/>
    <property type="match status" value="1"/>
</dbReference>
<feature type="binding site" evidence="7">
    <location>
        <begin position="34"/>
        <end position="41"/>
    </location>
    <ligand>
        <name>ATP</name>
        <dbReference type="ChEBI" id="CHEBI:30616"/>
    </ligand>
</feature>
<dbReference type="Gene3D" id="3.30.70.1620">
    <property type="match status" value="1"/>
</dbReference>
<dbReference type="GO" id="GO:0006260">
    <property type="term" value="P:DNA replication"/>
    <property type="evidence" value="ECO:0007669"/>
    <property type="project" value="UniProtKB-UniRule"/>
</dbReference>
<dbReference type="Proteomes" id="UP000593892">
    <property type="component" value="Chromosome"/>
</dbReference>
<dbReference type="Pfam" id="PF02463">
    <property type="entry name" value="SMC_N"/>
    <property type="match status" value="2"/>
</dbReference>
<organism evidence="10 11">
    <name type="scientific">Paludibaculum fermentans</name>
    <dbReference type="NCBI Taxonomy" id="1473598"/>
    <lineage>
        <taxon>Bacteria</taxon>
        <taxon>Pseudomonadati</taxon>
        <taxon>Acidobacteriota</taxon>
        <taxon>Terriglobia</taxon>
        <taxon>Bryobacterales</taxon>
        <taxon>Bryobacteraceae</taxon>
        <taxon>Paludibaculum</taxon>
    </lineage>
</organism>
<evidence type="ECO:0000259" key="9">
    <source>
        <dbReference type="SMART" id="SM00968"/>
    </source>
</evidence>
<dbReference type="Gene3D" id="3.40.50.300">
    <property type="entry name" value="P-loop containing nucleotide triphosphate hydrolases"/>
    <property type="match status" value="2"/>
</dbReference>
<dbReference type="SUPFAM" id="SSF75553">
    <property type="entry name" value="Smc hinge domain"/>
    <property type="match status" value="1"/>
</dbReference>
<dbReference type="PANTHER" id="PTHR18937">
    <property type="entry name" value="STRUCTURAL MAINTENANCE OF CHROMOSOMES SMC FAMILY MEMBER"/>
    <property type="match status" value="1"/>
</dbReference>
<dbReference type="InterPro" id="IPR011890">
    <property type="entry name" value="SMC_prok"/>
</dbReference>
<evidence type="ECO:0000313" key="10">
    <source>
        <dbReference type="EMBL" id="QOY89893.1"/>
    </source>
</evidence>
<feature type="coiled-coil region" evidence="7">
    <location>
        <begin position="396"/>
        <end position="479"/>
    </location>
</feature>
<dbReference type="InterPro" id="IPR036277">
    <property type="entry name" value="SMC_hinge_sf"/>
</dbReference>
<dbReference type="HAMAP" id="MF_01894">
    <property type="entry name" value="Smc_prok"/>
    <property type="match status" value="1"/>
</dbReference>
<evidence type="ECO:0000256" key="3">
    <source>
        <dbReference type="ARBA" id="ARBA00022741"/>
    </source>
</evidence>
<dbReference type="FunFam" id="3.40.50.300:FF:000901">
    <property type="entry name" value="Chromosome partition protein Smc"/>
    <property type="match status" value="1"/>
</dbReference>
<dbReference type="InterPro" id="IPR024704">
    <property type="entry name" value="SMC"/>
</dbReference>
<dbReference type="PIRSF" id="PIRSF005719">
    <property type="entry name" value="SMC"/>
    <property type="match status" value="1"/>
</dbReference>
<evidence type="ECO:0000256" key="5">
    <source>
        <dbReference type="ARBA" id="ARBA00023054"/>
    </source>
</evidence>
<dbReference type="GO" id="GO:0007062">
    <property type="term" value="P:sister chromatid cohesion"/>
    <property type="evidence" value="ECO:0007669"/>
    <property type="project" value="InterPro"/>
</dbReference>
<feature type="region of interest" description="Disordered" evidence="8">
    <location>
        <begin position="540"/>
        <end position="562"/>
    </location>
</feature>
<feature type="coiled-coil region" evidence="7">
    <location>
        <begin position="1101"/>
        <end position="1135"/>
    </location>
</feature>
<protein>
    <recommendedName>
        <fullName evidence="7">Chromosome partition protein Smc</fullName>
    </recommendedName>
</protein>
<dbReference type="GO" id="GO:0007059">
    <property type="term" value="P:chromosome segregation"/>
    <property type="evidence" value="ECO:0007669"/>
    <property type="project" value="UniProtKB-UniRule"/>
</dbReference>
<evidence type="ECO:0000256" key="6">
    <source>
        <dbReference type="ARBA" id="ARBA00023125"/>
    </source>
</evidence>
<dbReference type="GO" id="GO:0030261">
    <property type="term" value="P:chromosome condensation"/>
    <property type="evidence" value="ECO:0007669"/>
    <property type="project" value="InterPro"/>
</dbReference>
<gene>
    <name evidence="7 10" type="primary">smc</name>
    <name evidence="10" type="ORF">IRI77_08045</name>
</gene>
<dbReference type="GO" id="GO:0003677">
    <property type="term" value="F:DNA binding"/>
    <property type="evidence" value="ECO:0007669"/>
    <property type="project" value="UniProtKB-UniRule"/>
</dbReference>
<keyword evidence="4 7" id="KW-0067">ATP-binding</keyword>
<feature type="domain" description="SMC hinge" evidence="9">
    <location>
        <begin position="603"/>
        <end position="730"/>
    </location>
</feature>
<comment type="subcellular location">
    <subcellularLocation>
        <location evidence="1 7">Cytoplasm</location>
    </subcellularLocation>
</comment>
<dbReference type="InterPro" id="IPR027417">
    <property type="entry name" value="P-loop_NTPase"/>
</dbReference>
<dbReference type="GO" id="GO:0005524">
    <property type="term" value="F:ATP binding"/>
    <property type="evidence" value="ECO:0007669"/>
    <property type="project" value="UniProtKB-UniRule"/>
</dbReference>